<comment type="caution">
    <text evidence="1">The sequence shown here is derived from an EMBL/GenBank/DDBJ whole genome shotgun (WGS) entry which is preliminary data.</text>
</comment>
<name>A0ABV5IXZ8_9ACTN</name>
<accession>A0ABV5IXZ8</accession>
<evidence type="ECO:0000313" key="2">
    <source>
        <dbReference type="Proteomes" id="UP001589647"/>
    </source>
</evidence>
<keyword evidence="2" id="KW-1185">Reference proteome</keyword>
<gene>
    <name evidence="1" type="ORF">ACFFV7_50105</name>
</gene>
<evidence type="ECO:0000313" key="1">
    <source>
        <dbReference type="EMBL" id="MFB9209416.1"/>
    </source>
</evidence>
<sequence>MPTRIAAIIAHAEVLRSDARALAACAERLRAIEAELKAADGTPPWLRASVTAHLAACAAAAADLETSARRLSRYADEAGDPPRTGRRR</sequence>
<dbReference type="EMBL" id="JBHMEI010000104">
    <property type="protein sequence ID" value="MFB9209416.1"/>
    <property type="molecule type" value="Genomic_DNA"/>
</dbReference>
<organism evidence="1 2">
    <name type="scientific">Nonomuraea spiralis</name>
    <dbReference type="NCBI Taxonomy" id="46182"/>
    <lineage>
        <taxon>Bacteria</taxon>
        <taxon>Bacillati</taxon>
        <taxon>Actinomycetota</taxon>
        <taxon>Actinomycetes</taxon>
        <taxon>Streptosporangiales</taxon>
        <taxon>Streptosporangiaceae</taxon>
        <taxon>Nonomuraea</taxon>
    </lineage>
</organism>
<dbReference type="Proteomes" id="UP001589647">
    <property type="component" value="Unassembled WGS sequence"/>
</dbReference>
<protein>
    <submittedName>
        <fullName evidence="1">Uncharacterized protein</fullName>
    </submittedName>
</protein>
<dbReference type="RefSeq" id="WP_189648302.1">
    <property type="nucleotide sequence ID" value="NZ_BMRC01000006.1"/>
</dbReference>
<reference evidence="1 2" key="1">
    <citation type="submission" date="2024-09" db="EMBL/GenBank/DDBJ databases">
        <authorList>
            <person name="Sun Q."/>
            <person name="Mori K."/>
        </authorList>
    </citation>
    <scope>NUCLEOTIDE SEQUENCE [LARGE SCALE GENOMIC DNA]</scope>
    <source>
        <strain evidence="1 2">CCM 3426</strain>
    </source>
</reference>
<proteinExistence type="predicted"/>